<gene>
    <name evidence="1" type="ORF">FME62_20290</name>
</gene>
<reference evidence="1 2" key="1">
    <citation type="submission" date="2019-07" db="EMBL/GenBank/DDBJ databases">
        <title>Genome sequence of OXA-232-producing Klebsiella pneumoniae ST23 from septicemic neonate.</title>
        <authorList>
            <person name="Mukherjee S."/>
            <person name="Naha S."/>
            <person name="Bhadury P."/>
            <person name="Basu S."/>
        </authorList>
    </citation>
    <scope>NUCLEOTIDE SEQUENCE [LARGE SCALE GENOMIC DNA]</scope>
    <source>
        <strain evidence="1 2">EN5275</strain>
    </source>
</reference>
<organism evidence="1 2">
    <name type="scientific">Klebsiella pneumoniae</name>
    <dbReference type="NCBI Taxonomy" id="573"/>
    <lineage>
        <taxon>Bacteria</taxon>
        <taxon>Pseudomonadati</taxon>
        <taxon>Pseudomonadota</taxon>
        <taxon>Gammaproteobacteria</taxon>
        <taxon>Enterobacterales</taxon>
        <taxon>Enterobacteriaceae</taxon>
        <taxon>Klebsiella/Raoultella group</taxon>
        <taxon>Klebsiella</taxon>
        <taxon>Klebsiella pneumoniae complex</taxon>
    </lineage>
</organism>
<evidence type="ECO:0000313" key="1">
    <source>
        <dbReference type="EMBL" id="MSS33107.1"/>
    </source>
</evidence>
<dbReference type="AlphaFoldDB" id="A0AAW9UZ55"/>
<dbReference type="EMBL" id="VINI01000018">
    <property type="protein sequence ID" value="MSS33107.1"/>
    <property type="molecule type" value="Genomic_DNA"/>
</dbReference>
<proteinExistence type="predicted"/>
<accession>A0AAW9UZ55</accession>
<evidence type="ECO:0000313" key="2">
    <source>
        <dbReference type="Proteomes" id="UP000468995"/>
    </source>
</evidence>
<comment type="caution">
    <text evidence="1">The sequence shown here is derived from an EMBL/GenBank/DDBJ whole genome shotgun (WGS) entry which is preliminary data.</text>
</comment>
<name>A0AAW9UZ55_KLEPN</name>
<dbReference type="Proteomes" id="UP000468995">
    <property type="component" value="Unassembled WGS sequence"/>
</dbReference>
<sequence>MAFFPLRAAADSYSARAFEGHKLFQQVFGKRKILPTSPAVRVEKNNVKSAPDTLPDTHCFSSSPRYKMLFRLCLIAIITPTRKQRV</sequence>
<protein>
    <submittedName>
        <fullName evidence="1">Uncharacterized protein</fullName>
    </submittedName>
</protein>